<evidence type="ECO:0008006" key="3">
    <source>
        <dbReference type="Google" id="ProtNLM"/>
    </source>
</evidence>
<organism evidence="1 2">
    <name type="scientific">Lysinibacillus zambalensis</name>
    <dbReference type="NCBI Taxonomy" id="3160866"/>
    <lineage>
        <taxon>Bacteria</taxon>
        <taxon>Bacillati</taxon>
        <taxon>Bacillota</taxon>
        <taxon>Bacilli</taxon>
        <taxon>Bacillales</taxon>
        <taxon>Bacillaceae</taxon>
        <taxon>Lysinibacillus</taxon>
    </lineage>
</organism>
<reference evidence="1 2" key="1">
    <citation type="submission" date="2024-06" db="EMBL/GenBank/DDBJ databases">
        <title>Lysinibacillus zambalefons sp. nov., a Novel Firmicute Isolated from the Poon Bato Zambales Hyperalkaline Spring.</title>
        <authorList>
            <person name="Aja J.A."/>
            <person name="Lazaro J.E.H."/>
            <person name="Llorin L.D."/>
            <person name="Lim K.R."/>
            <person name="Teodosio J."/>
            <person name="Dalisay D.S."/>
        </authorList>
    </citation>
    <scope>NUCLEOTIDE SEQUENCE [LARGE SCALE GENOMIC DNA]</scope>
    <source>
        <strain evidence="1 2">M3</strain>
    </source>
</reference>
<sequence>MRIYKLIIICTSIILLSGCTTFSSKTEVPFKNETSEAVKKDPVVLDSKHKEKDDKPVVVDITNTEKGDESIGSRPIKIYEEVSSPIGESKSYFTYEEDFPFRVSVSNTGTKRFYYKIQNVGKEEKIANGILNGNESFEKLFKGFPKGAYVITYRVIEEEHPVDIKLKVKVEILPEV</sequence>
<name>A0ABV1MM31_9BACI</name>
<comment type="caution">
    <text evidence="1">The sequence shown here is derived from an EMBL/GenBank/DDBJ whole genome shotgun (WGS) entry which is preliminary data.</text>
</comment>
<keyword evidence="2" id="KW-1185">Reference proteome</keyword>
<evidence type="ECO:0000313" key="1">
    <source>
        <dbReference type="EMBL" id="MEQ6353119.1"/>
    </source>
</evidence>
<gene>
    <name evidence="1" type="ORF">ABNX05_00645</name>
</gene>
<dbReference type="Proteomes" id="UP001478862">
    <property type="component" value="Unassembled WGS sequence"/>
</dbReference>
<protein>
    <recommendedName>
        <fullName evidence="3">Lipoprotein</fullName>
    </recommendedName>
</protein>
<evidence type="ECO:0000313" key="2">
    <source>
        <dbReference type="Proteomes" id="UP001478862"/>
    </source>
</evidence>
<dbReference type="PROSITE" id="PS51257">
    <property type="entry name" value="PROKAR_LIPOPROTEIN"/>
    <property type="match status" value="1"/>
</dbReference>
<proteinExistence type="predicted"/>
<dbReference type="EMBL" id="JBEGDG010000001">
    <property type="protein sequence ID" value="MEQ6353119.1"/>
    <property type="molecule type" value="Genomic_DNA"/>
</dbReference>
<dbReference type="RefSeq" id="WP_349657908.1">
    <property type="nucleotide sequence ID" value="NZ_JBEGDG010000001.1"/>
</dbReference>
<accession>A0ABV1MM31</accession>